<name>A0A2R3QK14_ECTME</name>
<dbReference type="InterPro" id="IPR000792">
    <property type="entry name" value="Tscrpt_reg_LuxR_C"/>
</dbReference>
<evidence type="ECO:0000256" key="2">
    <source>
        <dbReference type="ARBA" id="ARBA00023125"/>
    </source>
</evidence>
<dbReference type="InterPro" id="IPR016032">
    <property type="entry name" value="Sig_transdc_resp-reg_C-effctor"/>
</dbReference>
<dbReference type="EMBL" id="CP027657">
    <property type="protein sequence ID" value="AVO52084.1"/>
    <property type="molecule type" value="Genomic_DNA"/>
</dbReference>
<evidence type="ECO:0000313" key="6">
    <source>
        <dbReference type="Proteomes" id="UP000238327"/>
    </source>
</evidence>
<keyword evidence="1" id="KW-0805">Transcription regulation</keyword>
<dbReference type="OrthoDB" id="7009766at2"/>
<dbReference type="PANTHER" id="PTHR44688">
    <property type="entry name" value="DNA-BINDING TRANSCRIPTIONAL ACTIVATOR DEVR_DOSR"/>
    <property type="match status" value="1"/>
</dbReference>
<dbReference type="PANTHER" id="PTHR44688:SF16">
    <property type="entry name" value="DNA-BINDING TRANSCRIPTIONAL ACTIVATOR DEVR_DOSR"/>
    <property type="match status" value="1"/>
</dbReference>
<protein>
    <recommendedName>
        <fullName evidence="4">HTH luxR-type domain-containing protein</fullName>
    </recommendedName>
</protein>
<evidence type="ECO:0000256" key="3">
    <source>
        <dbReference type="ARBA" id="ARBA00023163"/>
    </source>
</evidence>
<dbReference type="CDD" id="cd06170">
    <property type="entry name" value="LuxR_C_like"/>
    <property type="match status" value="1"/>
</dbReference>
<proteinExistence type="predicted"/>
<reference evidence="5 6" key="1">
    <citation type="submission" date="2018-03" db="EMBL/GenBank/DDBJ databases">
        <title>Complete genome sequence and methylome analysis of Pseudomonas mendocina NEB 698.</title>
        <authorList>
            <person name="Morgan R.D."/>
        </authorList>
    </citation>
    <scope>NUCLEOTIDE SEQUENCE [LARGE SCALE GENOMIC DNA]</scope>
    <source>
        <strain evidence="5 6">NEB698</strain>
    </source>
</reference>
<dbReference type="SMART" id="SM00421">
    <property type="entry name" value="HTH_LUXR"/>
    <property type="match status" value="1"/>
</dbReference>
<organism evidence="5 6">
    <name type="scientific">Ectopseudomonas mendocina</name>
    <name type="common">Pseudomonas mendocina</name>
    <dbReference type="NCBI Taxonomy" id="300"/>
    <lineage>
        <taxon>Bacteria</taxon>
        <taxon>Pseudomonadati</taxon>
        <taxon>Pseudomonadota</taxon>
        <taxon>Gammaproteobacteria</taxon>
        <taxon>Pseudomonadales</taxon>
        <taxon>Pseudomonadaceae</taxon>
        <taxon>Ectopseudomonas</taxon>
    </lineage>
</organism>
<evidence type="ECO:0000256" key="1">
    <source>
        <dbReference type="ARBA" id="ARBA00023015"/>
    </source>
</evidence>
<gene>
    <name evidence="5" type="ORF">C7A17_04650</name>
</gene>
<dbReference type="GO" id="GO:0006355">
    <property type="term" value="P:regulation of DNA-templated transcription"/>
    <property type="evidence" value="ECO:0007669"/>
    <property type="project" value="InterPro"/>
</dbReference>
<feature type="domain" description="HTH luxR-type" evidence="4">
    <location>
        <begin position="165"/>
        <end position="231"/>
    </location>
</feature>
<accession>A0A2R3QK14</accession>
<dbReference type="SUPFAM" id="SSF46894">
    <property type="entry name" value="C-terminal effector domain of the bipartite response regulators"/>
    <property type="match status" value="1"/>
</dbReference>
<evidence type="ECO:0000259" key="4">
    <source>
        <dbReference type="PROSITE" id="PS50043"/>
    </source>
</evidence>
<dbReference type="PRINTS" id="PR00038">
    <property type="entry name" value="HTHLUXR"/>
</dbReference>
<dbReference type="GO" id="GO:0003677">
    <property type="term" value="F:DNA binding"/>
    <property type="evidence" value="ECO:0007669"/>
    <property type="project" value="UniProtKB-KW"/>
</dbReference>
<dbReference type="AlphaFoldDB" id="A0A2R3QK14"/>
<dbReference type="Proteomes" id="UP000238327">
    <property type="component" value="Chromosome"/>
</dbReference>
<dbReference type="RefSeq" id="WP_106736919.1">
    <property type="nucleotide sequence ID" value="NZ_CP027657.1"/>
</dbReference>
<keyword evidence="3" id="KW-0804">Transcription</keyword>
<keyword evidence="2" id="KW-0238">DNA-binding</keyword>
<dbReference type="Pfam" id="PF00196">
    <property type="entry name" value="GerE"/>
    <property type="match status" value="1"/>
</dbReference>
<evidence type="ECO:0000313" key="5">
    <source>
        <dbReference type="EMBL" id="AVO52084.1"/>
    </source>
</evidence>
<dbReference type="PROSITE" id="PS50043">
    <property type="entry name" value="HTH_LUXR_2"/>
    <property type="match status" value="1"/>
</dbReference>
<dbReference type="InterPro" id="IPR036388">
    <property type="entry name" value="WH-like_DNA-bd_sf"/>
</dbReference>
<sequence length="231" mass="25937">MSTMQTAKGDLLVREAMHFSRDFLGVSGALFYWVDRRRQEMQVLETLDVPPGFLEQYRRGMQPFDPMCVSRMLARHDSVGVLSIARESQNRAEMRHYQGYLDTYGVLDTVDLMFWGEHAAFGGIGFLRTLGDPPIKVDTTGLVALQRLLQASFSAHPHVRQLQLEQRLDACGLSVRERQVAALIGAGASNREIAEAMNITLATAKTYVVRIFEKLNIDSRTALVAFMGQLN</sequence>
<dbReference type="Gene3D" id="1.10.10.10">
    <property type="entry name" value="Winged helix-like DNA-binding domain superfamily/Winged helix DNA-binding domain"/>
    <property type="match status" value="1"/>
</dbReference>